<dbReference type="AlphaFoldDB" id="A0A7Y7UQA9"/>
<dbReference type="GeneID" id="78485521"/>
<accession>A0A7Y7UQA9</accession>
<dbReference type="InterPro" id="IPR012910">
    <property type="entry name" value="Plug_dom"/>
</dbReference>
<dbReference type="Pfam" id="PF13620">
    <property type="entry name" value="CarboxypepD_reg"/>
    <property type="match status" value="1"/>
</dbReference>
<comment type="caution">
    <text evidence="3">The sequence shown here is derived from an EMBL/GenBank/DDBJ whole genome shotgun (WGS) entry which is preliminary data.</text>
</comment>
<dbReference type="SUPFAM" id="SSF49452">
    <property type="entry name" value="Starch-binding domain-like"/>
    <property type="match status" value="1"/>
</dbReference>
<dbReference type="Gene3D" id="2.60.40.1120">
    <property type="entry name" value="Carboxypeptidase-like, regulatory domain"/>
    <property type="match status" value="1"/>
</dbReference>
<reference evidence="3 4" key="1">
    <citation type="submission" date="2020-05" db="EMBL/GenBank/DDBJ databases">
        <title>Draft Genome Sequences of Sphingomonas sp. Isolated from the International Space Station.</title>
        <authorList>
            <person name="Bijlani S."/>
            <person name="Singh N.K."/>
            <person name="Mason C.E."/>
            <person name="Wang C.C."/>
            <person name="Venkateswaran K."/>
        </authorList>
    </citation>
    <scope>NUCLEOTIDE SEQUENCE [LARGE SCALE GENOMIC DNA]</scope>
    <source>
        <strain evidence="3">ISS-IIF7SWP</strain>
    </source>
</reference>
<evidence type="ECO:0000259" key="2">
    <source>
        <dbReference type="Pfam" id="PF07715"/>
    </source>
</evidence>
<dbReference type="SUPFAM" id="SSF56935">
    <property type="entry name" value="Porins"/>
    <property type="match status" value="1"/>
</dbReference>
<dbReference type="InterPro" id="IPR013784">
    <property type="entry name" value="Carb-bd-like_fold"/>
</dbReference>
<dbReference type="Pfam" id="PF07715">
    <property type="entry name" value="Plug"/>
    <property type="match status" value="1"/>
</dbReference>
<dbReference type="InterPro" id="IPR037066">
    <property type="entry name" value="Plug_dom_sf"/>
</dbReference>
<gene>
    <name evidence="3" type="ORF">HLV41_03225</name>
</gene>
<feature type="domain" description="TonB-dependent receptor plug" evidence="2">
    <location>
        <begin position="152"/>
        <end position="246"/>
    </location>
</feature>
<evidence type="ECO:0000313" key="3">
    <source>
        <dbReference type="EMBL" id="NVP30045.1"/>
    </source>
</evidence>
<protein>
    <submittedName>
        <fullName evidence="3">TonB-dependent receptor</fullName>
    </submittedName>
</protein>
<keyword evidence="1" id="KW-0732">Signal</keyword>
<feature type="signal peptide" evidence="1">
    <location>
        <begin position="1"/>
        <end position="31"/>
    </location>
</feature>
<proteinExistence type="predicted"/>
<dbReference type="RefSeq" id="WP_061779495.1">
    <property type="nucleotide sequence ID" value="NZ_JABEOV010000012.1"/>
</dbReference>
<dbReference type="Gene3D" id="2.170.130.10">
    <property type="entry name" value="TonB-dependent receptor, plug domain"/>
    <property type="match status" value="1"/>
</dbReference>
<keyword evidence="3" id="KW-0675">Receptor</keyword>
<dbReference type="Proteomes" id="UP000531581">
    <property type="component" value="Unassembled WGS sequence"/>
</dbReference>
<evidence type="ECO:0000256" key="1">
    <source>
        <dbReference type="SAM" id="SignalP"/>
    </source>
</evidence>
<name>A0A7Y7UQA9_9SPHN</name>
<dbReference type="EMBL" id="JABYQV010000002">
    <property type="protein sequence ID" value="NVP30045.1"/>
    <property type="molecule type" value="Genomic_DNA"/>
</dbReference>
<feature type="chain" id="PRO_5030904747" evidence="1">
    <location>
        <begin position="32"/>
        <end position="1028"/>
    </location>
</feature>
<organism evidence="3 4">
    <name type="scientific">Sphingomonas sanguinis</name>
    <dbReference type="NCBI Taxonomy" id="33051"/>
    <lineage>
        <taxon>Bacteria</taxon>
        <taxon>Pseudomonadati</taxon>
        <taxon>Pseudomonadota</taxon>
        <taxon>Alphaproteobacteria</taxon>
        <taxon>Sphingomonadales</taxon>
        <taxon>Sphingomonadaceae</taxon>
        <taxon>Sphingomonas</taxon>
    </lineage>
</organism>
<sequence>MGIESMRRRRKGILLSAAAGIVAVSSLTVIAAPAAAQGYVNVIAGGQVTDSAGKPIAGATVTVTSDAQGFSRSATTDKDGSYQIPELPPGDYTFTITASGYAIYKEDKVTLRAGSASNRFALGGEVEGNSGEIMVSGKRIRTSDFDSTTTGAVLDVSDIATRLPVGRSLQSVVLLAPGANAGAGAFGGLPSINGSAVSENAFFINGLNITDFRKSLGAVTVPFDFYQTVEVKTGGYAAEFGRSTGGFINATTKSGSNQFHGGILFSWNPNSLISKTKDTIYSANQFSRSESASMTAELSGPLWKDHLFFYGIYQSRSIASTGAGRQYFPATNTFLGTSRTFYRTTSPFYGGKIDAVITNGQRLEFTYFNTSGEDTSRYYGNTNSLANRFNLTTGQDGPYQGYTFGKYGGANYVGRYTGVMSKWLTVSAAYGRNENISFGQSINGANSTLPPVTDARTDQSVSLTNPGGSIQSAEDVRKFYRGDVDVYFKALGTHHVRFGYDREDLASTVQSLGNGGGIGYTILRGRPGDAYGVPVGTDYVRQSNYKVGGAFSSRNDAFYVQDSWSLLENRLNLNLGLRLDRFENKNGDGITFYKSGNQWGPRLGFSFDPIGNQTDKFYGSFSRLYIPVPANTNIRLAGGETYYWRTNLFGGLGPNNIPILGAPVLYSGAVACPDTGIANCDVTGTGRAPDTRSLVAQGLKPQSADEMIFGYEKRIDRWRFQTFLTVTRLNEVLEDAAIDAAVNNYCTAQKIAGCGNIWGGFHQYVLINPGSPAAITLSDPINGETGLRTVNFSAADLGYPKAERYHRSMTFRAWREFDGVWSIEGSYVYGKTYGNYEGGVKSDNGQSDTGLTQDFDQPGLTRGMYGYTPNDRRHVFKLFGSYQLGIFNIGGSFSATAPRKYGCIGTVPRSVDPYARAYGAAGAYCQVKPDGTINTDPTVAFPAQLVRRGTAFDGRWLFTDDIDISTKIPIGRSTATLRLSVFNFLNLKTPTNFNEFGTTGNGTASIYYRQIQGYQGARNARLQFQYAF</sequence>
<dbReference type="GO" id="GO:0030246">
    <property type="term" value="F:carbohydrate binding"/>
    <property type="evidence" value="ECO:0007669"/>
    <property type="project" value="InterPro"/>
</dbReference>
<evidence type="ECO:0000313" key="4">
    <source>
        <dbReference type="Proteomes" id="UP000531581"/>
    </source>
</evidence>